<dbReference type="Proteomes" id="UP000242715">
    <property type="component" value="Unassembled WGS sequence"/>
</dbReference>
<proteinExistence type="predicted"/>
<name>A0A2Z6N812_TRISU</name>
<evidence type="ECO:0000313" key="1">
    <source>
        <dbReference type="EMBL" id="GAU39821.1"/>
    </source>
</evidence>
<sequence>MSNLGMVSMANSGAMTRVSRFETIVRSLTGYENLSIWALNNRHCFHVLIFYNKTFVANTRTTSRCCWPKRICMGCA</sequence>
<accession>A0A2Z6N812</accession>
<reference evidence="2" key="1">
    <citation type="journal article" date="2017" name="Front. Plant Sci.">
        <title>Climate Clever Clovers: New Paradigm to Reduce the Environmental Footprint of Ruminants by Breeding Low Methanogenic Forages Utilizing Haplotype Variation.</title>
        <authorList>
            <person name="Kaur P."/>
            <person name="Appels R."/>
            <person name="Bayer P.E."/>
            <person name="Keeble-Gagnere G."/>
            <person name="Wang J."/>
            <person name="Hirakawa H."/>
            <person name="Shirasawa K."/>
            <person name="Vercoe P."/>
            <person name="Stefanova K."/>
            <person name="Durmic Z."/>
            <person name="Nichols P."/>
            <person name="Revell C."/>
            <person name="Isobe S.N."/>
            <person name="Edwards D."/>
            <person name="Erskine W."/>
        </authorList>
    </citation>
    <scope>NUCLEOTIDE SEQUENCE [LARGE SCALE GENOMIC DNA]</scope>
    <source>
        <strain evidence="2">cv. Daliak</strain>
    </source>
</reference>
<gene>
    <name evidence="1" type="ORF">TSUD_154510</name>
</gene>
<dbReference type="AlphaFoldDB" id="A0A2Z6N812"/>
<protein>
    <submittedName>
        <fullName evidence="1">Uncharacterized protein</fullName>
    </submittedName>
</protein>
<evidence type="ECO:0000313" key="2">
    <source>
        <dbReference type="Proteomes" id="UP000242715"/>
    </source>
</evidence>
<keyword evidence="2" id="KW-1185">Reference proteome</keyword>
<organism evidence="1 2">
    <name type="scientific">Trifolium subterraneum</name>
    <name type="common">Subterranean clover</name>
    <dbReference type="NCBI Taxonomy" id="3900"/>
    <lineage>
        <taxon>Eukaryota</taxon>
        <taxon>Viridiplantae</taxon>
        <taxon>Streptophyta</taxon>
        <taxon>Embryophyta</taxon>
        <taxon>Tracheophyta</taxon>
        <taxon>Spermatophyta</taxon>
        <taxon>Magnoliopsida</taxon>
        <taxon>eudicotyledons</taxon>
        <taxon>Gunneridae</taxon>
        <taxon>Pentapetalae</taxon>
        <taxon>rosids</taxon>
        <taxon>fabids</taxon>
        <taxon>Fabales</taxon>
        <taxon>Fabaceae</taxon>
        <taxon>Papilionoideae</taxon>
        <taxon>50 kb inversion clade</taxon>
        <taxon>NPAAA clade</taxon>
        <taxon>Hologalegina</taxon>
        <taxon>IRL clade</taxon>
        <taxon>Trifolieae</taxon>
        <taxon>Trifolium</taxon>
    </lineage>
</organism>
<dbReference type="EMBL" id="DF973780">
    <property type="protein sequence ID" value="GAU39821.1"/>
    <property type="molecule type" value="Genomic_DNA"/>
</dbReference>